<proteinExistence type="predicted"/>
<evidence type="ECO:0000313" key="2">
    <source>
        <dbReference type="Proteomes" id="UP001234178"/>
    </source>
</evidence>
<accession>A0ABR0B455</accession>
<evidence type="ECO:0000313" key="1">
    <source>
        <dbReference type="EMBL" id="KAK4036478.1"/>
    </source>
</evidence>
<dbReference type="EMBL" id="JAOYFB010000040">
    <property type="protein sequence ID" value="KAK4036478.1"/>
    <property type="molecule type" value="Genomic_DNA"/>
</dbReference>
<name>A0ABR0B455_9CRUS</name>
<organism evidence="1 2">
    <name type="scientific">Daphnia magna</name>
    <dbReference type="NCBI Taxonomy" id="35525"/>
    <lineage>
        <taxon>Eukaryota</taxon>
        <taxon>Metazoa</taxon>
        <taxon>Ecdysozoa</taxon>
        <taxon>Arthropoda</taxon>
        <taxon>Crustacea</taxon>
        <taxon>Branchiopoda</taxon>
        <taxon>Diplostraca</taxon>
        <taxon>Cladocera</taxon>
        <taxon>Anomopoda</taxon>
        <taxon>Daphniidae</taxon>
        <taxon>Daphnia</taxon>
    </lineage>
</organism>
<keyword evidence="2" id="KW-1185">Reference proteome</keyword>
<reference evidence="1 2" key="1">
    <citation type="journal article" date="2023" name="Nucleic Acids Res.">
        <title>The hologenome of Daphnia magna reveals possible DNA methylation and microbiome-mediated evolution of the host genome.</title>
        <authorList>
            <person name="Chaturvedi A."/>
            <person name="Li X."/>
            <person name="Dhandapani V."/>
            <person name="Marshall H."/>
            <person name="Kissane S."/>
            <person name="Cuenca-Cambronero M."/>
            <person name="Asole G."/>
            <person name="Calvet F."/>
            <person name="Ruiz-Romero M."/>
            <person name="Marangio P."/>
            <person name="Guigo R."/>
            <person name="Rago D."/>
            <person name="Mirbahai L."/>
            <person name="Eastwood N."/>
            <person name="Colbourne J.K."/>
            <person name="Zhou J."/>
            <person name="Mallon E."/>
            <person name="Orsini L."/>
        </authorList>
    </citation>
    <scope>NUCLEOTIDE SEQUENCE [LARGE SCALE GENOMIC DNA]</scope>
    <source>
        <strain evidence="1">LRV0_1</strain>
    </source>
</reference>
<protein>
    <submittedName>
        <fullName evidence="1">Uncharacterized protein</fullName>
    </submittedName>
</protein>
<dbReference type="Proteomes" id="UP001234178">
    <property type="component" value="Unassembled WGS sequence"/>
</dbReference>
<comment type="caution">
    <text evidence="1">The sequence shown here is derived from an EMBL/GenBank/DDBJ whole genome shotgun (WGS) entry which is preliminary data.</text>
</comment>
<gene>
    <name evidence="1" type="ORF">OUZ56_028532</name>
</gene>
<sequence>MIREYQPGAIFNRWPSNSMEVISYCTTTESNKNFIHFCNLETRECSTSPIYGSTRLISHGDKRAIEEFGMLPSLNFKKVISSKQVCPATHLIKLIALDGEHFD</sequence>